<reference evidence="2 3" key="1">
    <citation type="submission" date="2021-01" db="EMBL/GenBank/DDBJ databases">
        <title>Cercospora kikuchii MAFF 305040 whole genome shotgun sequence.</title>
        <authorList>
            <person name="Kashiwa T."/>
            <person name="Suzuki T."/>
        </authorList>
    </citation>
    <scope>NUCLEOTIDE SEQUENCE [LARGE SCALE GENOMIC DNA]</scope>
    <source>
        <strain evidence="2 3">MAFF 305040</strain>
    </source>
</reference>
<accession>A0A9P3CQ02</accession>
<protein>
    <recommendedName>
        <fullName evidence="1">BTB domain-containing protein</fullName>
    </recommendedName>
</protein>
<dbReference type="PANTHER" id="PTHR47843:SF5">
    <property type="entry name" value="BTB_POZ DOMAIN PROTEIN"/>
    <property type="match status" value="1"/>
</dbReference>
<gene>
    <name evidence="2" type="ORF">CKM354_000686200</name>
</gene>
<comment type="caution">
    <text evidence="2">The sequence shown here is derived from an EMBL/GenBank/DDBJ whole genome shotgun (WGS) entry which is preliminary data.</text>
</comment>
<dbReference type="PROSITE" id="PS50097">
    <property type="entry name" value="BTB"/>
    <property type="match status" value="1"/>
</dbReference>
<dbReference type="GeneID" id="68292437"/>
<dbReference type="SMART" id="SM00225">
    <property type="entry name" value="BTB"/>
    <property type="match status" value="1"/>
</dbReference>
<keyword evidence="3" id="KW-1185">Reference proteome</keyword>
<dbReference type="SUPFAM" id="SSF54695">
    <property type="entry name" value="POZ domain"/>
    <property type="match status" value="1"/>
</dbReference>
<dbReference type="AlphaFoldDB" id="A0A9P3CQ02"/>
<evidence type="ECO:0000313" key="2">
    <source>
        <dbReference type="EMBL" id="GIZ43645.1"/>
    </source>
</evidence>
<sequence length="203" mass="23018">MSDFGSEGRMDAIHDVLRTILDTGAHSDFALAVGGKEWKVHKIVLMMHSDMLYKMSTNEHFVESQSGRAVLKEVEVDQIGALVEFMYHGRYSGPGGREGIVEYTKFHLSMIALADRYMMPTLRAFALAVISCEIVKGNVIERARQLYNNPEAPLEIRREIVRLISHNLDELHGERLDALLDEMPHLAINVLKAHSRWKCLPGY</sequence>
<dbReference type="InterPro" id="IPR011333">
    <property type="entry name" value="SKP1/BTB/POZ_sf"/>
</dbReference>
<dbReference type="PANTHER" id="PTHR47843">
    <property type="entry name" value="BTB DOMAIN-CONTAINING PROTEIN-RELATED"/>
    <property type="match status" value="1"/>
</dbReference>
<evidence type="ECO:0000313" key="3">
    <source>
        <dbReference type="Proteomes" id="UP000825890"/>
    </source>
</evidence>
<proteinExistence type="predicted"/>
<organism evidence="2 3">
    <name type="scientific">Cercospora kikuchii</name>
    <dbReference type="NCBI Taxonomy" id="84275"/>
    <lineage>
        <taxon>Eukaryota</taxon>
        <taxon>Fungi</taxon>
        <taxon>Dikarya</taxon>
        <taxon>Ascomycota</taxon>
        <taxon>Pezizomycotina</taxon>
        <taxon>Dothideomycetes</taxon>
        <taxon>Dothideomycetidae</taxon>
        <taxon>Mycosphaerellales</taxon>
        <taxon>Mycosphaerellaceae</taxon>
        <taxon>Cercospora</taxon>
    </lineage>
</organism>
<dbReference type="Gene3D" id="3.30.710.10">
    <property type="entry name" value="Potassium Channel Kv1.1, Chain A"/>
    <property type="match status" value="1"/>
</dbReference>
<dbReference type="InterPro" id="IPR000210">
    <property type="entry name" value="BTB/POZ_dom"/>
</dbReference>
<dbReference type="CDD" id="cd18186">
    <property type="entry name" value="BTB_POZ_ZBTB_KLHL-like"/>
    <property type="match status" value="1"/>
</dbReference>
<dbReference type="Proteomes" id="UP000825890">
    <property type="component" value="Unassembled WGS sequence"/>
</dbReference>
<dbReference type="OrthoDB" id="3625033at2759"/>
<dbReference type="Pfam" id="PF00651">
    <property type="entry name" value="BTB"/>
    <property type="match status" value="1"/>
</dbReference>
<dbReference type="EMBL" id="BOLY01000004">
    <property type="protein sequence ID" value="GIZ43645.1"/>
    <property type="molecule type" value="Genomic_DNA"/>
</dbReference>
<name>A0A9P3CQ02_9PEZI</name>
<evidence type="ECO:0000259" key="1">
    <source>
        <dbReference type="PROSITE" id="PS50097"/>
    </source>
</evidence>
<feature type="domain" description="BTB" evidence="1">
    <location>
        <begin position="27"/>
        <end position="95"/>
    </location>
</feature>
<dbReference type="RefSeq" id="XP_044658132.1">
    <property type="nucleotide sequence ID" value="XM_044802197.1"/>
</dbReference>